<keyword evidence="4" id="KW-1185">Reference proteome</keyword>
<proteinExistence type="inferred from homology"/>
<dbReference type="GO" id="GO:0070967">
    <property type="term" value="F:coenzyme F420 binding"/>
    <property type="evidence" value="ECO:0007669"/>
    <property type="project" value="TreeGrafter"/>
</dbReference>
<sequence length="155" mass="17404">MSFDTRAGTRGARQPKGRVLRWMNTLMARRIRRRRGGKFMGFDALVLRTIGRKSGEERLTPVGWFPVDDGSRLIVASAAGAPGNPAWYYNLAANPDRVRIDVNGETIEVRAEQLHGAERAEAWDRITAAAPRFTEYQVKTDRELPIIKLTPRGGQ</sequence>
<dbReference type="PANTHER" id="PTHR39428:SF3">
    <property type="entry name" value="DEAZAFLAVIN-DEPENDENT NITROREDUCTASE"/>
    <property type="match status" value="1"/>
</dbReference>
<dbReference type="EMBL" id="SODF01000001">
    <property type="protein sequence ID" value="TDW24010.1"/>
    <property type="molecule type" value="Genomic_DNA"/>
</dbReference>
<comment type="catalytic activity">
    <reaction evidence="2">
        <text>oxidized coenzyme F420-(gamma-L-Glu)(n) + a quinol + H(+) = reduced coenzyme F420-(gamma-L-Glu)(n) + a quinone</text>
        <dbReference type="Rhea" id="RHEA:39663"/>
        <dbReference type="Rhea" id="RHEA-COMP:12939"/>
        <dbReference type="Rhea" id="RHEA-COMP:14378"/>
        <dbReference type="ChEBI" id="CHEBI:15378"/>
        <dbReference type="ChEBI" id="CHEBI:24646"/>
        <dbReference type="ChEBI" id="CHEBI:132124"/>
        <dbReference type="ChEBI" id="CHEBI:133980"/>
        <dbReference type="ChEBI" id="CHEBI:139511"/>
    </reaction>
</comment>
<gene>
    <name evidence="3" type="ORF">EV650_2871</name>
</gene>
<accession>A0A4R8A6S4</accession>
<organism evidence="3 4">
    <name type="scientific">Kribbella kalugense</name>
    <dbReference type="NCBI Taxonomy" id="2512221"/>
    <lineage>
        <taxon>Bacteria</taxon>
        <taxon>Bacillati</taxon>
        <taxon>Actinomycetota</taxon>
        <taxon>Actinomycetes</taxon>
        <taxon>Propionibacteriales</taxon>
        <taxon>Kribbellaceae</taxon>
        <taxon>Kribbella</taxon>
    </lineage>
</organism>
<dbReference type="Proteomes" id="UP000295447">
    <property type="component" value="Unassembled WGS sequence"/>
</dbReference>
<dbReference type="NCBIfam" id="TIGR00026">
    <property type="entry name" value="hi_GC_TIGR00026"/>
    <property type="match status" value="1"/>
</dbReference>
<comment type="similarity">
    <text evidence="1">Belongs to the F420H(2)-dependent quinone reductase family.</text>
</comment>
<dbReference type="Pfam" id="PF04075">
    <property type="entry name" value="F420H2_quin_red"/>
    <property type="match status" value="1"/>
</dbReference>
<evidence type="ECO:0000256" key="2">
    <source>
        <dbReference type="ARBA" id="ARBA00049106"/>
    </source>
</evidence>
<comment type="caution">
    <text evidence="3">The sequence shown here is derived from an EMBL/GenBank/DDBJ whole genome shotgun (WGS) entry which is preliminary data.</text>
</comment>
<dbReference type="InterPro" id="IPR004378">
    <property type="entry name" value="F420H2_quin_Rdtase"/>
</dbReference>
<name>A0A4R8A6S4_9ACTN</name>
<dbReference type="PANTHER" id="PTHR39428">
    <property type="entry name" value="F420H(2)-DEPENDENT QUINONE REDUCTASE RV1261C"/>
    <property type="match status" value="1"/>
</dbReference>
<dbReference type="GO" id="GO:0005886">
    <property type="term" value="C:plasma membrane"/>
    <property type="evidence" value="ECO:0007669"/>
    <property type="project" value="TreeGrafter"/>
</dbReference>
<dbReference type="OrthoDB" id="8225825at2"/>
<protein>
    <submittedName>
        <fullName evidence="3">Deazaflavin-dependent oxidoreductase (Nitroreductase family)</fullName>
    </submittedName>
</protein>
<dbReference type="RefSeq" id="WP_134119121.1">
    <property type="nucleotide sequence ID" value="NZ_SODF01000001.1"/>
</dbReference>
<dbReference type="Gene3D" id="2.30.110.10">
    <property type="entry name" value="Electron Transport, Fmn-binding Protein, Chain A"/>
    <property type="match status" value="1"/>
</dbReference>
<dbReference type="InterPro" id="IPR012349">
    <property type="entry name" value="Split_barrel_FMN-bd"/>
</dbReference>
<dbReference type="AlphaFoldDB" id="A0A4R8A6S4"/>
<evidence type="ECO:0000313" key="3">
    <source>
        <dbReference type="EMBL" id="TDW24010.1"/>
    </source>
</evidence>
<reference evidence="3 4" key="1">
    <citation type="submission" date="2019-03" db="EMBL/GenBank/DDBJ databases">
        <title>Genomic Encyclopedia of Type Strains, Phase III (KMG-III): the genomes of soil and plant-associated and newly described type strains.</title>
        <authorList>
            <person name="Whitman W."/>
        </authorList>
    </citation>
    <scope>NUCLEOTIDE SEQUENCE [LARGE SCALE GENOMIC DNA]</scope>
    <source>
        <strain evidence="3 4">VKM Ac-2570</strain>
    </source>
</reference>
<dbReference type="GO" id="GO:0016491">
    <property type="term" value="F:oxidoreductase activity"/>
    <property type="evidence" value="ECO:0007669"/>
    <property type="project" value="InterPro"/>
</dbReference>
<evidence type="ECO:0000256" key="1">
    <source>
        <dbReference type="ARBA" id="ARBA00008710"/>
    </source>
</evidence>
<evidence type="ECO:0000313" key="4">
    <source>
        <dbReference type="Proteomes" id="UP000295447"/>
    </source>
</evidence>